<organism evidence="2 3">
    <name type="scientific">Shewanella psychropiezotolerans</name>
    <dbReference type="NCBI Taxonomy" id="2593655"/>
    <lineage>
        <taxon>Bacteria</taxon>
        <taxon>Pseudomonadati</taxon>
        <taxon>Pseudomonadota</taxon>
        <taxon>Gammaproteobacteria</taxon>
        <taxon>Alteromonadales</taxon>
        <taxon>Shewanellaceae</taxon>
        <taxon>Shewanella</taxon>
    </lineage>
</organism>
<dbReference type="PROSITE" id="PS51257">
    <property type="entry name" value="PROKAR_LIPOPROTEIN"/>
    <property type="match status" value="1"/>
</dbReference>
<evidence type="ECO:0000313" key="2">
    <source>
        <dbReference type="EMBL" id="QDO83608.1"/>
    </source>
</evidence>
<sequence length="400" mass="43801">MKNSSLLLLIITLITACGGSDSDSNAQQDPVTDTPTTPTPPSPISVCELGSSTINWDALLTENCDDLAQYGLFIDPSTPTSSPVSPGILYQLSTQLFTNYANKHRFVFIPEGEQASFHPSEAFDFPIGTVLAKTFSMPYDTQVIGAENEVLIETRLLIRRATGWTTLPYLWQDGKATLIQAGADIPHSLNHQGKTESFDYHVPSRAECKLCHQLNRDGNSTISPIGLKAHLLNHDINYQGQIINQLTLWQELSMLTGLPNTDDIASGAAKEITHAPNLFDTDADLTLRVKGYLDINCAHCHRAEGFASISGLRLGFNIDHTSYQYGICKQPPGWDGGAKGLSYDIVPGDGEHSILAYRQELSEPKDRMPPLGRSLTHTEAVAIIKNWIDTLPPSLGNCQW</sequence>
<dbReference type="Proteomes" id="UP000315947">
    <property type="component" value="Chromosome"/>
</dbReference>
<evidence type="ECO:0000256" key="1">
    <source>
        <dbReference type="SAM" id="MobiDB-lite"/>
    </source>
</evidence>
<gene>
    <name evidence="2" type="ORF">FM037_10645</name>
</gene>
<evidence type="ECO:0008006" key="4">
    <source>
        <dbReference type="Google" id="ProtNLM"/>
    </source>
</evidence>
<proteinExistence type="predicted"/>
<dbReference type="InterPro" id="IPR022269">
    <property type="entry name" value="SO_2930-like_C"/>
</dbReference>
<keyword evidence="3" id="KW-1185">Reference proteome</keyword>
<dbReference type="EMBL" id="CP041614">
    <property type="protein sequence ID" value="QDO83608.1"/>
    <property type="molecule type" value="Genomic_DNA"/>
</dbReference>
<accession>A0ABX5X0W2</accession>
<protein>
    <recommendedName>
        <fullName evidence="4">Cytochrome c domain-containing protein</fullName>
    </recommendedName>
</protein>
<dbReference type="NCBIfam" id="TIGR03806">
    <property type="entry name" value="chp_HNE_0200"/>
    <property type="match status" value="1"/>
</dbReference>
<evidence type="ECO:0000313" key="3">
    <source>
        <dbReference type="Proteomes" id="UP000315947"/>
    </source>
</evidence>
<reference evidence="2 3" key="1">
    <citation type="submission" date="2019-07" db="EMBL/GenBank/DDBJ databases">
        <title>Shewanella sp. YLB-06 whole genomic sequence.</title>
        <authorList>
            <person name="Yu L."/>
        </authorList>
    </citation>
    <scope>NUCLEOTIDE SEQUENCE [LARGE SCALE GENOMIC DNA]</scope>
    <source>
        <strain evidence="2 3">YLB-06</strain>
    </source>
</reference>
<name>A0ABX5X0W2_9GAMM</name>
<feature type="region of interest" description="Disordered" evidence="1">
    <location>
        <begin position="20"/>
        <end position="43"/>
    </location>
</feature>
<dbReference type="RefSeq" id="WP_144045981.1">
    <property type="nucleotide sequence ID" value="NZ_CP041614.1"/>
</dbReference>